<proteinExistence type="predicted"/>
<accession>A0A6J6AND5</accession>
<dbReference type="Gene3D" id="3.40.50.10540">
    <property type="entry name" value="Crotonobetainyl-coa:carnitine coa-transferase, domain 1"/>
    <property type="match status" value="1"/>
</dbReference>
<dbReference type="InterPro" id="IPR023606">
    <property type="entry name" value="CoA-Trfase_III_dom_1_sf"/>
</dbReference>
<dbReference type="EMBL" id="CAEUNJ010000030">
    <property type="protein sequence ID" value="CAB4371447.1"/>
    <property type="molecule type" value="Genomic_DNA"/>
</dbReference>
<reference evidence="1" key="1">
    <citation type="submission" date="2020-05" db="EMBL/GenBank/DDBJ databases">
        <authorList>
            <person name="Chiriac C."/>
            <person name="Salcher M."/>
            <person name="Ghai R."/>
            <person name="Kavagutti S V."/>
        </authorList>
    </citation>
    <scope>NUCLEOTIDE SEQUENCE</scope>
</reference>
<protein>
    <submittedName>
        <fullName evidence="1">Unannotated protein</fullName>
    </submittedName>
</protein>
<name>A0A6J6AND5_9ZZZZ</name>
<evidence type="ECO:0000313" key="1">
    <source>
        <dbReference type="EMBL" id="CAB4371447.1"/>
    </source>
</evidence>
<dbReference type="AlphaFoldDB" id="A0A6J6AND5"/>
<dbReference type="SUPFAM" id="SSF89796">
    <property type="entry name" value="CoA-transferase family III (CaiB/BaiF)"/>
    <property type="match status" value="1"/>
</dbReference>
<organism evidence="1">
    <name type="scientific">freshwater metagenome</name>
    <dbReference type="NCBI Taxonomy" id="449393"/>
    <lineage>
        <taxon>unclassified sequences</taxon>
        <taxon>metagenomes</taxon>
        <taxon>ecological metagenomes</taxon>
    </lineage>
</organism>
<sequence>MQWIPKEILGADMLPNPVKIIGGELPIPRKAPECGQHSDEILSELLGYDADRIAQLHEKGVLG</sequence>
<gene>
    <name evidence="1" type="ORF">UFOPK4201_00833</name>
</gene>